<dbReference type="OrthoDB" id="2272012at2759"/>
<dbReference type="GO" id="GO:0005085">
    <property type="term" value="F:guanyl-nucleotide exchange factor activity"/>
    <property type="evidence" value="ECO:0007669"/>
    <property type="project" value="InterPro"/>
</dbReference>
<reference evidence="2" key="1">
    <citation type="journal article" date="2023" name="Science">
        <title>Genome structures resolve the early diversification of teleost fishes.</title>
        <authorList>
            <person name="Parey E."/>
            <person name="Louis A."/>
            <person name="Montfort J."/>
            <person name="Bouchez O."/>
            <person name="Roques C."/>
            <person name="Iampietro C."/>
            <person name="Lluch J."/>
            <person name="Castinel A."/>
            <person name="Donnadieu C."/>
            <person name="Desvignes T."/>
            <person name="Floi Bucao C."/>
            <person name="Jouanno E."/>
            <person name="Wen M."/>
            <person name="Mejri S."/>
            <person name="Dirks R."/>
            <person name="Jansen H."/>
            <person name="Henkel C."/>
            <person name="Chen W.J."/>
            <person name="Zahm M."/>
            <person name="Cabau C."/>
            <person name="Klopp C."/>
            <person name="Thompson A.W."/>
            <person name="Robinson-Rechavi M."/>
            <person name="Braasch I."/>
            <person name="Lecointre G."/>
            <person name="Bobe J."/>
            <person name="Postlethwait J.H."/>
            <person name="Berthelot C."/>
            <person name="Roest Crollius H."/>
            <person name="Guiguen Y."/>
        </authorList>
    </citation>
    <scope>NUCLEOTIDE SEQUENCE</scope>
    <source>
        <strain evidence="2">WJC10195</strain>
    </source>
</reference>
<evidence type="ECO:0000313" key="3">
    <source>
        <dbReference type="Proteomes" id="UP001152622"/>
    </source>
</evidence>
<dbReference type="GO" id="GO:0005737">
    <property type="term" value="C:cytoplasm"/>
    <property type="evidence" value="ECO:0007669"/>
    <property type="project" value="InterPro"/>
</dbReference>
<dbReference type="Gene3D" id="1.10.167.10">
    <property type="entry name" value="Regulator of G-protein Signalling 4, domain 2"/>
    <property type="match status" value="1"/>
</dbReference>
<evidence type="ECO:0000259" key="1">
    <source>
        <dbReference type="Pfam" id="PF09128"/>
    </source>
</evidence>
<dbReference type="InterPro" id="IPR015212">
    <property type="entry name" value="RGS-like_dom"/>
</dbReference>
<comment type="caution">
    <text evidence="2">The sequence shown here is derived from an EMBL/GenBank/DDBJ whole genome shotgun (WGS) entry which is preliminary data.</text>
</comment>
<dbReference type="GO" id="GO:0007186">
    <property type="term" value="P:G protein-coupled receptor signaling pathway"/>
    <property type="evidence" value="ECO:0007669"/>
    <property type="project" value="TreeGrafter"/>
</dbReference>
<name>A0A9Q1FBK9_SYNKA</name>
<dbReference type="InterPro" id="IPR036305">
    <property type="entry name" value="RGS_sf"/>
</dbReference>
<sequence>MVHGSVSGAPLFPAASPVVSSSASSCHAMLAPSQPPFGAQSSNTAMSIIGAEDEDFENDLDPTVDDQCSHFNSIELLKGRPTHLLVFLQHVMLQFDCARVLCYLHADLFKQFSSKETKKQFVDFYNTFLDKGAILRVPVPTHVTYELDRTRPDLLSEDVQKRFAQDIQAQLAPDVLRQLEDFK</sequence>
<evidence type="ECO:0000313" key="2">
    <source>
        <dbReference type="EMBL" id="KAJ8354726.1"/>
    </source>
</evidence>
<dbReference type="PANTHER" id="PTHR45872">
    <property type="entry name" value="RHO GUANINE NUCLEOTIDE EXCHANGE FACTOR 2, ISOFORM D"/>
    <property type="match status" value="1"/>
</dbReference>
<dbReference type="AlphaFoldDB" id="A0A9Q1FBK9"/>
<dbReference type="SUPFAM" id="SSF48097">
    <property type="entry name" value="Regulator of G-protein signaling, RGS"/>
    <property type="match status" value="1"/>
</dbReference>
<dbReference type="EMBL" id="JAINUF010000007">
    <property type="protein sequence ID" value="KAJ8354726.1"/>
    <property type="molecule type" value="Genomic_DNA"/>
</dbReference>
<dbReference type="InterPro" id="IPR044926">
    <property type="entry name" value="RGS_subdomain_2"/>
</dbReference>
<dbReference type="Pfam" id="PF09128">
    <property type="entry name" value="RGS-like"/>
    <property type="match status" value="1"/>
</dbReference>
<feature type="domain" description="Regulator of G protein signalling-like" evidence="1">
    <location>
        <begin position="67"/>
        <end position="183"/>
    </location>
</feature>
<dbReference type="GO" id="GO:0001664">
    <property type="term" value="F:G protein-coupled receptor binding"/>
    <property type="evidence" value="ECO:0007669"/>
    <property type="project" value="TreeGrafter"/>
</dbReference>
<accession>A0A9Q1FBK9</accession>
<proteinExistence type="predicted"/>
<protein>
    <recommendedName>
        <fullName evidence="1">Regulator of G protein signalling-like domain-containing protein</fullName>
    </recommendedName>
</protein>
<organism evidence="2 3">
    <name type="scientific">Synaphobranchus kaupii</name>
    <name type="common">Kaup's arrowtooth eel</name>
    <dbReference type="NCBI Taxonomy" id="118154"/>
    <lineage>
        <taxon>Eukaryota</taxon>
        <taxon>Metazoa</taxon>
        <taxon>Chordata</taxon>
        <taxon>Craniata</taxon>
        <taxon>Vertebrata</taxon>
        <taxon>Euteleostomi</taxon>
        <taxon>Actinopterygii</taxon>
        <taxon>Neopterygii</taxon>
        <taxon>Teleostei</taxon>
        <taxon>Anguilliformes</taxon>
        <taxon>Synaphobranchidae</taxon>
        <taxon>Synaphobranchus</taxon>
    </lineage>
</organism>
<dbReference type="Proteomes" id="UP001152622">
    <property type="component" value="Chromosome 7"/>
</dbReference>
<dbReference type="PANTHER" id="PTHR45872:SF4">
    <property type="entry name" value="RHO GUANINE NUCLEOTIDE EXCHANGE FACTOR 1"/>
    <property type="match status" value="1"/>
</dbReference>
<gene>
    <name evidence="2" type="ORF">SKAU_G00222930</name>
</gene>
<keyword evidence="3" id="KW-1185">Reference proteome</keyword>